<evidence type="ECO:0000256" key="4">
    <source>
        <dbReference type="ARBA" id="ARBA00022519"/>
    </source>
</evidence>
<dbReference type="InterPro" id="IPR036259">
    <property type="entry name" value="MFS_trans_sf"/>
</dbReference>
<dbReference type="NCBIfam" id="NF037955">
    <property type="entry name" value="mfs"/>
    <property type="match status" value="1"/>
</dbReference>
<evidence type="ECO:0000256" key="2">
    <source>
        <dbReference type="ARBA" id="ARBA00022448"/>
    </source>
</evidence>
<keyword evidence="11" id="KW-1185">Reference proteome</keyword>
<keyword evidence="7 8" id="KW-0472">Membrane</keyword>
<evidence type="ECO:0000256" key="8">
    <source>
        <dbReference type="SAM" id="Phobius"/>
    </source>
</evidence>
<evidence type="ECO:0000256" key="6">
    <source>
        <dbReference type="ARBA" id="ARBA00022989"/>
    </source>
</evidence>
<evidence type="ECO:0000256" key="1">
    <source>
        <dbReference type="ARBA" id="ARBA00004429"/>
    </source>
</evidence>
<feature type="transmembrane region" description="Helical" evidence="8">
    <location>
        <begin position="162"/>
        <end position="183"/>
    </location>
</feature>
<accession>A0A839UTC4</accession>
<keyword evidence="4" id="KW-0997">Cell inner membrane</keyword>
<keyword evidence="6 8" id="KW-1133">Transmembrane helix</keyword>
<dbReference type="GO" id="GO:0015528">
    <property type="term" value="F:lactose:proton symporter activity"/>
    <property type="evidence" value="ECO:0007669"/>
    <property type="project" value="TreeGrafter"/>
</dbReference>
<proteinExistence type="predicted"/>
<evidence type="ECO:0000259" key="9">
    <source>
        <dbReference type="PROSITE" id="PS50850"/>
    </source>
</evidence>
<evidence type="ECO:0000256" key="3">
    <source>
        <dbReference type="ARBA" id="ARBA00022475"/>
    </source>
</evidence>
<feature type="transmembrane region" description="Helical" evidence="8">
    <location>
        <begin position="331"/>
        <end position="353"/>
    </location>
</feature>
<dbReference type="AlphaFoldDB" id="A0A839UTC4"/>
<dbReference type="Proteomes" id="UP000559987">
    <property type="component" value="Unassembled WGS sequence"/>
</dbReference>
<dbReference type="PIRSF" id="PIRSF004925">
    <property type="entry name" value="HcaT"/>
    <property type="match status" value="1"/>
</dbReference>
<feature type="domain" description="Major facilitator superfamily (MFS) profile" evidence="9">
    <location>
        <begin position="1"/>
        <end position="383"/>
    </location>
</feature>
<name>A0A839UTC4_9GAMM</name>
<evidence type="ECO:0000256" key="5">
    <source>
        <dbReference type="ARBA" id="ARBA00022692"/>
    </source>
</evidence>
<protein>
    <submittedName>
        <fullName evidence="10">PPP family 3-phenylpropionic acid transporter</fullName>
    </submittedName>
</protein>
<organism evidence="10 11">
    <name type="scientific">Simiduia aestuariiviva</name>
    <dbReference type="NCBI Taxonomy" id="1510459"/>
    <lineage>
        <taxon>Bacteria</taxon>
        <taxon>Pseudomonadati</taxon>
        <taxon>Pseudomonadota</taxon>
        <taxon>Gammaproteobacteria</taxon>
        <taxon>Cellvibrionales</taxon>
        <taxon>Cellvibrionaceae</taxon>
        <taxon>Simiduia</taxon>
    </lineage>
</organism>
<dbReference type="SUPFAM" id="SSF103473">
    <property type="entry name" value="MFS general substrate transporter"/>
    <property type="match status" value="1"/>
</dbReference>
<dbReference type="PROSITE" id="PS50850">
    <property type="entry name" value="MFS"/>
    <property type="match status" value="1"/>
</dbReference>
<evidence type="ECO:0000313" key="10">
    <source>
        <dbReference type="EMBL" id="MBB3168627.1"/>
    </source>
</evidence>
<feature type="transmembrane region" description="Helical" evidence="8">
    <location>
        <begin position="46"/>
        <end position="64"/>
    </location>
</feature>
<feature type="transmembrane region" description="Helical" evidence="8">
    <location>
        <begin position="18"/>
        <end position="40"/>
    </location>
</feature>
<dbReference type="InterPro" id="IPR020846">
    <property type="entry name" value="MFS_dom"/>
</dbReference>
<dbReference type="InterPro" id="IPR026032">
    <property type="entry name" value="HcaT-like"/>
</dbReference>
<dbReference type="Pfam" id="PF12832">
    <property type="entry name" value="MFS_1_like"/>
    <property type="match status" value="1"/>
</dbReference>
<dbReference type="InterPro" id="IPR024989">
    <property type="entry name" value="MFS_assoc_dom"/>
</dbReference>
<evidence type="ECO:0000256" key="7">
    <source>
        <dbReference type="ARBA" id="ARBA00023136"/>
    </source>
</evidence>
<comment type="subcellular location">
    <subcellularLocation>
        <location evidence="1">Cell inner membrane</location>
        <topology evidence="1">Multi-pass membrane protein</topology>
    </subcellularLocation>
</comment>
<feature type="transmembrane region" description="Helical" evidence="8">
    <location>
        <begin position="297"/>
        <end position="319"/>
    </location>
</feature>
<sequence>MTAADQSPAPYWRMSGVYFAYFALVGVLVPFLSLYLQALGYSGYDIGLLTATLMVTRILAPNIWGWLSDRRGRRMAWIRIGNLAALVSFLGIFVSTEFYWLMWVLFSFSFFWNAVLPQFEVVTIAHLAPRTGRYSLVRQWGSLGFFIAVVCLGYWFEGDRILSLPVIAAACLVVLWLSSLYVPEAPQSLDTAGARSIRGRVGQPAIILFLVIAFLLQVSHGPYYTFFSMYLASAGYSAATIGWLWALGVVAEIVLFWCMHRLMARTSLVTLLLWGVGLTALRWALIAVFVSQIEVLIFAQLLHAASFGLTHALAIEWIRREFQGADGQGQALYSSVCFGAGGALGAWLSGLLWGYAPAATFAMAAAMAFAAFLLCFLLYKLRT</sequence>
<dbReference type="Gene3D" id="1.20.1250.20">
    <property type="entry name" value="MFS general substrate transporter like domains"/>
    <property type="match status" value="2"/>
</dbReference>
<feature type="transmembrane region" description="Helical" evidence="8">
    <location>
        <begin position="100"/>
        <end position="128"/>
    </location>
</feature>
<keyword evidence="5 8" id="KW-0812">Transmembrane</keyword>
<feature type="transmembrane region" description="Helical" evidence="8">
    <location>
        <begin position="271"/>
        <end position="291"/>
    </location>
</feature>
<feature type="transmembrane region" description="Helical" evidence="8">
    <location>
        <begin position="204"/>
        <end position="224"/>
    </location>
</feature>
<dbReference type="PANTHER" id="PTHR23522">
    <property type="entry name" value="BLL5896 PROTEIN"/>
    <property type="match status" value="1"/>
</dbReference>
<feature type="transmembrane region" description="Helical" evidence="8">
    <location>
        <begin position="236"/>
        <end position="259"/>
    </location>
</feature>
<reference evidence="10 11" key="1">
    <citation type="submission" date="2020-08" db="EMBL/GenBank/DDBJ databases">
        <title>Genomic Encyclopedia of Type Strains, Phase III (KMG-III): the genomes of soil and plant-associated and newly described type strains.</title>
        <authorList>
            <person name="Whitman W."/>
        </authorList>
    </citation>
    <scope>NUCLEOTIDE SEQUENCE [LARGE SCALE GENOMIC DNA]</scope>
    <source>
        <strain evidence="10 11">CECT 8571</strain>
    </source>
</reference>
<dbReference type="EMBL" id="JACHXZ010000002">
    <property type="protein sequence ID" value="MBB3168627.1"/>
    <property type="molecule type" value="Genomic_DNA"/>
</dbReference>
<feature type="transmembrane region" description="Helical" evidence="8">
    <location>
        <begin position="140"/>
        <end position="156"/>
    </location>
</feature>
<comment type="caution">
    <text evidence="10">The sequence shown here is derived from an EMBL/GenBank/DDBJ whole genome shotgun (WGS) entry which is preliminary data.</text>
</comment>
<gene>
    <name evidence="10" type="ORF">FHS30_001811</name>
</gene>
<feature type="transmembrane region" description="Helical" evidence="8">
    <location>
        <begin position="359"/>
        <end position="379"/>
    </location>
</feature>
<feature type="transmembrane region" description="Helical" evidence="8">
    <location>
        <begin position="76"/>
        <end position="94"/>
    </location>
</feature>
<dbReference type="GO" id="GO:0030395">
    <property type="term" value="F:lactose binding"/>
    <property type="evidence" value="ECO:0007669"/>
    <property type="project" value="TreeGrafter"/>
</dbReference>
<keyword evidence="2" id="KW-0813">Transport</keyword>
<keyword evidence="3" id="KW-1003">Cell membrane</keyword>
<dbReference type="PANTHER" id="PTHR23522:SF10">
    <property type="entry name" value="3-PHENYLPROPIONIC ACID TRANSPORTER-RELATED"/>
    <property type="match status" value="1"/>
</dbReference>
<evidence type="ECO:0000313" key="11">
    <source>
        <dbReference type="Proteomes" id="UP000559987"/>
    </source>
</evidence>
<dbReference type="RefSeq" id="WP_343048981.1">
    <property type="nucleotide sequence ID" value="NZ_JACHXZ010000002.1"/>
</dbReference>
<dbReference type="GO" id="GO:0005886">
    <property type="term" value="C:plasma membrane"/>
    <property type="evidence" value="ECO:0007669"/>
    <property type="project" value="UniProtKB-SubCell"/>
</dbReference>